<proteinExistence type="predicted"/>
<feature type="region of interest" description="Disordered" evidence="1">
    <location>
        <begin position="1"/>
        <end position="39"/>
    </location>
</feature>
<keyword evidence="2" id="KW-1133">Transmembrane helix</keyword>
<dbReference type="AlphaFoldDB" id="A0A6A6ZKH5"/>
<evidence type="ECO:0000256" key="1">
    <source>
        <dbReference type="SAM" id="MobiDB-lite"/>
    </source>
</evidence>
<feature type="compositionally biased region" description="Polar residues" evidence="1">
    <location>
        <begin position="26"/>
        <end position="39"/>
    </location>
</feature>
<protein>
    <submittedName>
        <fullName evidence="3">Uncharacterized protein</fullName>
    </submittedName>
</protein>
<accession>A0A6A6ZKH5</accession>
<keyword evidence="2" id="KW-0472">Membrane</keyword>
<keyword evidence="4" id="KW-1185">Reference proteome</keyword>
<dbReference type="EMBL" id="MU006239">
    <property type="protein sequence ID" value="KAF2820844.1"/>
    <property type="molecule type" value="Genomic_DNA"/>
</dbReference>
<gene>
    <name evidence="3" type="ORF">CC86DRAFT_112473</name>
</gene>
<keyword evidence="2" id="KW-0812">Transmembrane</keyword>
<sequence length="217" mass="24578">MKQLRFNDRPLSAARDLSPCLPPPQNTDNHSTDRSVQLQKTANARRIQGAFKSELRPEEATTCCTCWRHREVLAQHLMWTRVRQRLVGGMHYNTSCLRTTPTSMYTTTRGQMPATKPAQRTASKSVSKSAPRARSTITTTLCIREVCYNWTALSRSSNRLLSTFRSPIHPISVAGIVCILTIYIATLRIFRFSVVGHSSCFANCNHPLQIFQVHFAR</sequence>
<feature type="compositionally biased region" description="Polar residues" evidence="1">
    <location>
        <begin position="118"/>
        <end position="128"/>
    </location>
</feature>
<feature type="region of interest" description="Disordered" evidence="1">
    <location>
        <begin position="103"/>
        <end position="131"/>
    </location>
</feature>
<reference evidence="3" key="1">
    <citation type="journal article" date="2020" name="Stud. Mycol.">
        <title>101 Dothideomycetes genomes: a test case for predicting lifestyles and emergence of pathogens.</title>
        <authorList>
            <person name="Haridas S."/>
            <person name="Albert R."/>
            <person name="Binder M."/>
            <person name="Bloem J."/>
            <person name="Labutti K."/>
            <person name="Salamov A."/>
            <person name="Andreopoulos B."/>
            <person name="Baker S."/>
            <person name="Barry K."/>
            <person name="Bills G."/>
            <person name="Bluhm B."/>
            <person name="Cannon C."/>
            <person name="Castanera R."/>
            <person name="Culley D."/>
            <person name="Daum C."/>
            <person name="Ezra D."/>
            <person name="Gonzalez J."/>
            <person name="Henrissat B."/>
            <person name="Kuo A."/>
            <person name="Liang C."/>
            <person name="Lipzen A."/>
            <person name="Lutzoni F."/>
            <person name="Magnuson J."/>
            <person name="Mondo S."/>
            <person name="Nolan M."/>
            <person name="Ohm R."/>
            <person name="Pangilinan J."/>
            <person name="Park H.-J."/>
            <person name="Ramirez L."/>
            <person name="Alfaro M."/>
            <person name="Sun H."/>
            <person name="Tritt A."/>
            <person name="Yoshinaga Y."/>
            <person name="Zwiers L.-H."/>
            <person name="Turgeon B."/>
            <person name="Goodwin S."/>
            <person name="Spatafora J."/>
            <person name="Crous P."/>
            <person name="Grigoriev I."/>
        </authorList>
    </citation>
    <scope>NUCLEOTIDE SEQUENCE</scope>
    <source>
        <strain evidence="3">CBS 113818</strain>
    </source>
</reference>
<organism evidence="3 4">
    <name type="scientific">Ophiobolus disseminans</name>
    <dbReference type="NCBI Taxonomy" id="1469910"/>
    <lineage>
        <taxon>Eukaryota</taxon>
        <taxon>Fungi</taxon>
        <taxon>Dikarya</taxon>
        <taxon>Ascomycota</taxon>
        <taxon>Pezizomycotina</taxon>
        <taxon>Dothideomycetes</taxon>
        <taxon>Pleosporomycetidae</taxon>
        <taxon>Pleosporales</taxon>
        <taxon>Pleosporineae</taxon>
        <taxon>Phaeosphaeriaceae</taxon>
        <taxon>Ophiobolus</taxon>
    </lineage>
</organism>
<feature type="transmembrane region" description="Helical" evidence="2">
    <location>
        <begin position="168"/>
        <end position="190"/>
    </location>
</feature>
<evidence type="ECO:0000313" key="3">
    <source>
        <dbReference type="EMBL" id="KAF2820844.1"/>
    </source>
</evidence>
<evidence type="ECO:0000313" key="4">
    <source>
        <dbReference type="Proteomes" id="UP000799424"/>
    </source>
</evidence>
<name>A0A6A6ZKH5_9PLEO</name>
<evidence type="ECO:0000256" key="2">
    <source>
        <dbReference type="SAM" id="Phobius"/>
    </source>
</evidence>
<dbReference type="Proteomes" id="UP000799424">
    <property type="component" value="Unassembled WGS sequence"/>
</dbReference>